<dbReference type="InterPro" id="IPR002173">
    <property type="entry name" value="Carboh/pur_kinase_PfkB_CS"/>
</dbReference>
<dbReference type="PROSITE" id="PS00584">
    <property type="entry name" value="PFKB_KINASES_2"/>
    <property type="match status" value="1"/>
</dbReference>
<dbReference type="PANTHER" id="PTHR42774">
    <property type="entry name" value="PHOSPHOTRANSFERASE SYSTEM TRANSPORT PROTEIN"/>
    <property type="match status" value="1"/>
</dbReference>
<keyword evidence="2 4" id="KW-0418">Kinase</keyword>
<dbReference type="STRING" id="39777.B7L28_06760"/>
<proteinExistence type="predicted"/>
<organism evidence="4">
    <name type="scientific">Veillonella atypica</name>
    <dbReference type="NCBI Taxonomy" id="39777"/>
    <lineage>
        <taxon>Bacteria</taxon>
        <taxon>Bacillati</taxon>
        <taxon>Bacillota</taxon>
        <taxon>Negativicutes</taxon>
        <taxon>Veillonellales</taxon>
        <taxon>Veillonellaceae</taxon>
        <taxon>Veillonella</taxon>
    </lineage>
</organism>
<dbReference type="SUPFAM" id="SSF53613">
    <property type="entry name" value="Ribokinase-like"/>
    <property type="match status" value="1"/>
</dbReference>
<dbReference type="Gene3D" id="3.40.1190.20">
    <property type="match status" value="1"/>
</dbReference>
<dbReference type="Pfam" id="PF00294">
    <property type="entry name" value="PfkB"/>
    <property type="match status" value="1"/>
</dbReference>
<dbReference type="InterPro" id="IPR052562">
    <property type="entry name" value="Ketohexokinase-related"/>
</dbReference>
<evidence type="ECO:0000259" key="3">
    <source>
        <dbReference type="Pfam" id="PF00294"/>
    </source>
</evidence>
<sequence length="338" mass="36308">MNAFPNEVIDIVGIGASTLDRFIVVDHFPTGREVQQAISSTTDGGGPVATALATAGKYGSCTIMIDRIGDDMVGRYILEDFHKYNVNTEGIQVDADAKSGTATILVKQKTGERAVFFERATATEPEFLEAHKQLIESAYILHINGRHRKLMRSAMAVAKEVGTIISLDGGAQRYDEDMKPITEASHIVIVARDYAEKYTGTTNLEDACRIIHERGAFIAGVTDGANGSYFVWPDGTSYRCEPFSQANVVDTTGAGDSFHGAFLYMLTKTLCKIADGTNTSTMNETSQSLNAIDLLHSCAHEDLEKAATFASAVAALNTQGIGGRSPLPSLEDIKALIG</sequence>
<accession>A0A133S4Q8</accession>
<evidence type="ECO:0000313" key="4">
    <source>
        <dbReference type="EMBL" id="KXA64403.1"/>
    </source>
</evidence>
<evidence type="ECO:0000313" key="5">
    <source>
        <dbReference type="Proteomes" id="UP000070226"/>
    </source>
</evidence>
<reference evidence="4 5" key="1">
    <citation type="submission" date="2016-01" db="EMBL/GenBank/DDBJ databases">
        <authorList>
            <person name="Oliw E.H."/>
        </authorList>
    </citation>
    <scope>NUCLEOTIDE SEQUENCE [LARGE SCALE GENOMIC DNA]</scope>
    <source>
        <strain evidence="4 5">CMW7756B</strain>
    </source>
</reference>
<evidence type="ECO:0000256" key="2">
    <source>
        <dbReference type="ARBA" id="ARBA00022777"/>
    </source>
</evidence>
<dbReference type="Proteomes" id="UP000070226">
    <property type="component" value="Unassembled WGS sequence"/>
</dbReference>
<dbReference type="GO" id="GO:0016301">
    <property type="term" value="F:kinase activity"/>
    <property type="evidence" value="ECO:0007669"/>
    <property type="project" value="UniProtKB-KW"/>
</dbReference>
<gene>
    <name evidence="4" type="ORF">HMPREF3233_01033</name>
</gene>
<protein>
    <submittedName>
        <fullName evidence="4">Kinase, PfkB family</fullName>
    </submittedName>
</protein>
<keyword evidence="1" id="KW-0808">Transferase</keyword>
<dbReference type="InterPro" id="IPR029056">
    <property type="entry name" value="Ribokinase-like"/>
</dbReference>
<dbReference type="EMBL" id="LRQT01000026">
    <property type="protein sequence ID" value="KXA64403.1"/>
    <property type="molecule type" value="Genomic_DNA"/>
</dbReference>
<dbReference type="PATRIC" id="fig|39777.7.peg.1002"/>
<dbReference type="InterPro" id="IPR011611">
    <property type="entry name" value="PfkB_dom"/>
</dbReference>
<evidence type="ECO:0000256" key="1">
    <source>
        <dbReference type="ARBA" id="ARBA00022679"/>
    </source>
</evidence>
<comment type="caution">
    <text evidence="4">The sequence shown here is derived from an EMBL/GenBank/DDBJ whole genome shotgun (WGS) entry which is preliminary data.</text>
</comment>
<name>A0A133S4Q8_9FIRM</name>
<feature type="domain" description="Carbohydrate kinase PfkB" evidence="3">
    <location>
        <begin position="11"/>
        <end position="329"/>
    </location>
</feature>
<dbReference type="PANTHER" id="PTHR42774:SF3">
    <property type="entry name" value="KETOHEXOKINASE"/>
    <property type="match status" value="1"/>
</dbReference>
<dbReference type="RefSeq" id="WP_060807548.1">
    <property type="nucleotide sequence ID" value="NZ_KQ958073.1"/>
</dbReference>
<dbReference type="AlphaFoldDB" id="A0A133S4Q8"/>